<proteinExistence type="predicted"/>
<reference evidence="2" key="1">
    <citation type="submission" date="2022-11" db="UniProtKB">
        <authorList>
            <consortium name="WormBaseParasite"/>
        </authorList>
    </citation>
    <scope>IDENTIFICATION</scope>
</reference>
<dbReference type="WBParaSite" id="ES5_v2.g5686.t1">
    <property type="protein sequence ID" value="ES5_v2.g5686.t1"/>
    <property type="gene ID" value="ES5_v2.g5686"/>
</dbReference>
<protein>
    <submittedName>
        <fullName evidence="2">G-protein coupled receptors family 1 profile domain-containing protein</fullName>
    </submittedName>
</protein>
<organism evidence="1 2">
    <name type="scientific">Panagrolaimus sp. ES5</name>
    <dbReference type="NCBI Taxonomy" id="591445"/>
    <lineage>
        <taxon>Eukaryota</taxon>
        <taxon>Metazoa</taxon>
        <taxon>Ecdysozoa</taxon>
        <taxon>Nematoda</taxon>
        <taxon>Chromadorea</taxon>
        <taxon>Rhabditida</taxon>
        <taxon>Tylenchina</taxon>
        <taxon>Panagrolaimomorpha</taxon>
        <taxon>Panagrolaimoidea</taxon>
        <taxon>Panagrolaimidae</taxon>
        <taxon>Panagrolaimus</taxon>
    </lineage>
</organism>
<dbReference type="Proteomes" id="UP000887579">
    <property type="component" value="Unplaced"/>
</dbReference>
<evidence type="ECO:0000313" key="2">
    <source>
        <dbReference type="WBParaSite" id="ES5_v2.g5686.t1"/>
    </source>
</evidence>
<accession>A0AC34GP89</accession>
<sequence>MSNLTDNEVLYYFNNEEIQTFIDKIDYTFASAVVASLCFLISIINLLILISSSFFRKYNKILIALALASIISLISMAYQNYYQFDQYRTIITFGFIPQKTSWDCAILTWVWLKLIADLWPPSIQAMMGIERAIAVYRPAYYRKIFAQRINLQLSATVVFVAFSITVAYGIAALNVVPGFATCGRKNAFSREFGVYLYLVNIFGYLISFILSFIAFIKAQGTSLPSKFGK</sequence>
<evidence type="ECO:0000313" key="1">
    <source>
        <dbReference type="Proteomes" id="UP000887579"/>
    </source>
</evidence>
<name>A0AC34GP89_9BILA</name>